<feature type="domain" description="DUF6593" evidence="1">
    <location>
        <begin position="30"/>
        <end position="186"/>
    </location>
</feature>
<proteinExistence type="predicted"/>
<dbReference type="Proteomes" id="UP000308730">
    <property type="component" value="Unassembled WGS sequence"/>
</dbReference>
<dbReference type="AlphaFoldDB" id="A0A4S4MS62"/>
<gene>
    <name evidence="2" type="ORF">EUX98_g5163</name>
</gene>
<name>A0A4S4MS62_9APHY</name>
<dbReference type="OrthoDB" id="3256331at2759"/>
<dbReference type="EMBL" id="SGPM01000144">
    <property type="protein sequence ID" value="THH29024.1"/>
    <property type="molecule type" value="Genomic_DNA"/>
</dbReference>
<dbReference type="Pfam" id="PF20236">
    <property type="entry name" value="DUF6593"/>
    <property type="match status" value="1"/>
</dbReference>
<protein>
    <recommendedName>
        <fullName evidence="1">DUF6593 domain-containing protein</fullName>
    </recommendedName>
</protein>
<accession>A0A4S4MS62</accession>
<evidence type="ECO:0000313" key="3">
    <source>
        <dbReference type="Proteomes" id="UP000308730"/>
    </source>
</evidence>
<reference evidence="2 3" key="1">
    <citation type="submission" date="2019-02" db="EMBL/GenBank/DDBJ databases">
        <title>Genome sequencing of the rare red list fungi Antrodiella citrinella (Flaviporus citrinellus).</title>
        <authorList>
            <person name="Buettner E."/>
            <person name="Kellner H."/>
        </authorList>
    </citation>
    <scope>NUCLEOTIDE SEQUENCE [LARGE SCALE GENOMIC DNA]</scope>
    <source>
        <strain evidence="2 3">DSM 108506</strain>
    </source>
</reference>
<evidence type="ECO:0000313" key="2">
    <source>
        <dbReference type="EMBL" id="THH29024.1"/>
    </source>
</evidence>
<organism evidence="2 3">
    <name type="scientific">Antrodiella citrinella</name>
    <dbReference type="NCBI Taxonomy" id="2447956"/>
    <lineage>
        <taxon>Eukaryota</taxon>
        <taxon>Fungi</taxon>
        <taxon>Dikarya</taxon>
        <taxon>Basidiomycota</taxon>
        <taxon>Agaricomycotina</taxon>
        <taxon>Agaricomycetes</taxon>
        <taxon>Polyporales</taxon>
        <taxon>Steccherinaceae</taxon>
        <taxon>Antrodiella</taxon>
    </lineage>
</organism>
<dbReference type="InterPro" id="IPR046528">
    <property type="entry name" value="DUF6593"/>
</dbReference>
<keyword evidence="3" id="KW-1185">Reference proteome</keyword>
<comment type="caution">
    <text evidence="2">The sequence shown here is derived from an EMBL/GenBank/DDBJ whole genome shotgun (WGS) entry which is preliminary data.</text>
</comment>
<evidence type="ECO:0000259" key="1">
    <source>
        <dbReference type="Pfam" id="PF20236"/>
    </source>
</evidence>
<sequence>MNYSQETLVDPTLLAHQYQDDLTVLEFSSDNMTNTKISVRGKRYLSYVVESNRDNTRTSVYRVEYQSERTLVATIDRGNVFPDKITLDGATIRLSQWLRTPTLSEFPAKMHVGGVDYVWKKNLVDQLRMVARDEPATPLAWFCRSRYQTVDKHDVYHPATLFITKDADEVRESVLVACVILEHKIRLRAKAYGVTMVADAMRRPSHSY</sequence>